<evidence type="ECO:0000313" key="3">
    <source>
        <dbReference type="Proteomes" id="UP001054902"/>
    </source>
</evidence>
<accession>A0AAD3CP65</accession>
<comment type="caution">
    <text evidence="2">The sequence shown here is derived from an EMBL/GenBank/DDBJ whole genome shotgun (WGS) entry which is preliminary data.</text>
</comment>
<dbReference type="Proteomes" id="UP001054902">
    <property type="component" value="Unassembled WGS sequence"/>
</dbReference>
<sequence>MVRLISSLFVVSALSSQLCVSGFGVDKSNSQVTKIDRRNAFGIIGSMITGAAALPSVSNAVAFKVGPSSPFTGFYDDPNHPGCLRSVKVLGAPLRADGTRPANPIIEVIGYDGNGSSNVCTERPTRSDLWKIQGKMKSNTEAIIDFSPKGGPSNL</sequence>
<protein>
    <submittedName>
        <fullName evidence="2">Uncharacterized protein</fullName>
    </submittedName>
</protein>
<proteinExistence type="predicted"/>
<dbReference type="EMBL" id="BLLK01000027">
    <property type="protein sequence ID" value="GFH48255.1"/>
    <property type="molecule type" value="Genomic_DNA"/>
</dbReference>
<evidence type="ECO:0000256" key="1">
    <source>
        <dbReference type="SAM" id="SignalP"/>
    </source>
</evidence>
<dbReference type="AlphaFoldDB" id="A0AAD3CP65"/>
<keyword evidence="1" id="KW-0732">Signal</keyword>
<organism evidence="2 3">
    <name type="scientific">Chaetoceros tenuissimus</name>
    <dbReference type="NCBI Taxonomy" id="426638"/>
    <lineage>
        <taxon>Eukaryota</taxon>
        <taxon>Sar</taxon>
        <taxon>Stramenopiles</taxon>
        <taxon>Ochrophyta</taxon>
        <taxon>Bacillariophyta</taxon>
        <taxon>Coscinodiscophyceae</taxon>
        <taxon>Chaetocerotophycidae</taxon>
        <taxon>Chaetocerotales</taxon>
        <taxon>Chaetocerotaceae</taxon>
        <taxon>Chaetoceros</taxon>
    </lineage>
</organism>
<keyword evidence="3" id="KW-1185">Reference proteome</keyword>
<evidence type="ECO:0000313" key="2">
    <source>
        <dbReference type="EMBL" id="GFH48255.1"/>
    </source>
</evidence>
<feature type="signal peptide" evidence="1">
    <location>
        <begin position="1"/>
        <end position="15"/>
    </location>
</feature>
<feature type="chain" id="PRO_5041922386" evidence="1">
    <location>
        <begin position="16"/>
        <end position="155"/>
    </location>
</feature>
<name>A0AAD3CP65_9STRA</name>
<reference evidence="2 3" key="1">
    <citation type="journal article" date="2021" name="Sci. Rep.">
        <title>The genome of the diatom Chaetoceros tenuissimus carries an ancient integrated fragment of an extant virus.</title>
        <authorList>
            <person name="Hongo Y."/>
            <person name="Kimura K."/>
            <person name="Takaki Y."/>
            <person name="Yoshida Y."/>
            <person name="Baba S."/>
            <person name="Kobayashi G."/>
            <person name="Nagasaki K."/>
            <person name="Hano T."/>
            <person name="Tomaru Y."/>
        </authorList>
    </citation>
    <scope>NUCLEOTIDE SEQUENCE [LARGE SCALE GENOMIC DNA]</scope>
    <source>
        <strain evidence="2 3">NIES-3715</strain>
    </source>
</reference>
<gene>
    <name evidence="2" type="ORF">CTEN210_04731</name>
</gene>